<proteinExistence type="predicted"/>
<dbReference type="Proteomes" id="UP000055060">
    <property type="component" value="Unassembled WGS sequence"/>
</dbReference>
<feature type="transmembrane region" description="Helical" evidence="1">
    <location>
        <begin position="68"/>
        <end position="87"/>
    </location>
</feature>
<feature type="transmembrane region" description="Helical" evidence="1">
    <location>
        <begin position="43"/>
        <end position="62"/>
    </location>
</feature>
<feature type="transmembrane region" description="Helical" evidence="1">
    <location>
        <begin position="444"/>
        <end position="463"/>
    </location>
</feature>
<keyword evidence="3" id="KW-1185">Reference proteome</keyword>
<feature type="transmembrane region" description="Helical" evidence="1">
    <location>
        <begin position="389"/>
        <end position="408"/>
    </location>
</feature>
<evidence type="ECO:0008006" key="4">
    <source>
        <dbReference type="Google" id="ProtNLM"/>
    </source>
</evidence>
<name>A0A0S7B5Y1_9CHLR</name>
<feature type="transmembrane region" description="Helical" evidence="1">
    <location>
        <begin position="215"/>
        <end position="234"/>
    </location>
</feature>
<keyword evidence="1" id="KW-1133">Transmembrane helix</keyword>
<dbReference type="InterPro" id="IPR046671">
    <property type="entry name" value="DUF6541"/>
</dbReference>
<feature type="transmembrane region" description="Helical" evidence="1">
    <location>
        <begin position="414"/>
        <end position="432"/>
    </location>
</feature>
<organism evidence="2">
    <name type="scientific">Longilinea arvoryzae</name>
    <dbReference type="NCBI Taxonomy" id="360412"/>
    <lineage>
        <taxon>Bacteria</taxon>
        <taxon>Bacillati</taxon>
        <taxon>Chloroflexota</taxon>
        <taxon>Anaerolineae</taxon>
        <taxon>Anaerolineales</taxon>
        <taxon>Anaerolineaceae</taxon>
        <taxon>Longilinea</taxon>
    </lineage>
</organism>
<evidence type="ECO:0000256" key="1">
    <source>
        <dbReference type="SAM" id="Phobius"/>
    </source>
</evidence>
<dbReference type="Pfam" id="PF20176">
    <property type="entry name" value="DUF6541"/>
    <property type="match status" value="1"/>
</dbReference>
<dbReference type="EMBL" id="DF967972">
    <property type="protein sequence ID" value="GAP12270.1"/>
    <property type="molecule type" value="Genomic_DNA"/>
</dbReference>
<evidence type="ECO:0000313" key="3">
    <source>
        <dbReference type="Proteomes" id="UP000055060"/>
    </source>
</evidence>
<keyword evidence="1" id="KW-0812">Transmembrane</keyword>
<dbReference type="OrthoDB" id="144271at2"/>
<gene>
    <name evidence="2" type="ORF">LARV_00001</name>
</gene>
<reference evidence="2" key="1">
    <citation type="submission" date="2015-07" db="EMBL/GenBank/DDBJ databases">
        <title>Draft Genome Sequences of Anaerolinea thermolimosa IMO-1, Bellilinea caldifistulae GOMI-1, Leptolinea tardivitalis YMTK-2, Levilinea saccharolytica KIBI-1,Longilinea arvoryzae KOME-1, Previously Described as Members of the Anaerolineaceae (Chloroflexi).</title>
        <authorList>
            <person name="Sekiguchi Y."/>
            <person name="Ohashi A."/>
            <person name="Matsuura N."/>
            <person name="Tourlousse M.D."/>
        </authorList>
    </citation>
    <scope>NUCLEOTIDE SEQUENCE [LARGE SCALE GENOMIC DNA]</scope>
    <source>
        <strain evidence="2">KOME-1</strain>
    </source>
</reference>
<keyword evidence="1" id="KW-0472">Membrane</keyword>
<accession>A0A0S7B5Y1</accession>
<dbReference type="RefSeq" id="WP_075071713.1">
    <property type="nucleotide sequence ID" value="NZ_DF967972.1"/>
</dbReference>
<feature type="transmembrane region" description="Helical" evidence="1">
    <location>
        <begin position="280"/>
        <end position="302"/>
    </location>
</feature>
<feature type="transmembrane region" description="Helical" evidence="1">
    <location>
        <begin position="162"/>
        <end position="179"/>
    </location>
</feature>
<feature type="transmembrane region" description="Helical" evidence="1">
    <location>
        <begin position="12"/>
        <end position="31"/>
    </location>
</feature>
<dbReference type="STRING" id="360412.LARV_00001"/>
<dbReference type="AlphaFoldDB" id="A0A0S7B5Y1"/>
<protein>
    <recommendedName>
        <fullName evidence="4">Glycosyltransferase RgtA/B/C/D-like domain-containing protein</fullName>
    </recommendedName>
</protein>
<feature type="transmembrane region" description="Helical" evidence="1">
    <location>
        <begin position="99"/>
        <end position="121"/>
    </location>
</feature>
<feature type="transmembrane region" description="Helical" evidence="1">
    <location>
        <begin position="309"/>
        <end position="328"/>
    </location>
</feature>
<feature type="transmembrane region" description="Helical" evidence="1">
    <location>
        <begin position="365"/>
        <end position="382"/>
    </location>
</feature>
<sequence length="608" mass="66310">MLTDLSLLTHLKYLLAAAVVLFLPGLAWQAWAPADERDPLERLADGLGISIGVTTLVGLAGFWLGASFFASAMVGIYAFSLAAWLIGVLRPGWLSRGGWAAAVLGLSGGLLLLAAVAWRMVQARDLLLPAWVDSVHHVLVVKLIELNGAIPATFEPFFPAEFNYHYGFHLLAAIFCVIARTPAELGVLWFGQVINAVVAFSVYRLGRALWRDRRAAVLAALLVAFVFQMPAYYVSWGRYTLLTGLVVLPLAMAAAVELSRQPLRRELAARLVFLTAGVALSHYTTLLLLLVFLLILGAFMLVRRAWRPLLTTAGASLLGGLLALPWLWRSFTALSYQAGLEVVSPLSSDQSGYGQYLLYLIGPNYNYGLYLLALAALVWLLVRGPGRELAAWGLVMGLLMLPWGMRLSPFRPDHMAILIFLPAAVLLGAGLARLADWVFRARPWAGNLALLVTAVGLLVLGLLRTRDVLNPTTVLVNPADMQAIQWVRENTPQDARFFINTAGWQGLYRGVDGGYWLLTLTGRQTVTPPALAWMGSTEYQQQLTAQAELASQAAGCDDAFWQAVESAGLTHVYIREGVGSVQPEGLANCPGVVNEYRRDGVFIYEIAK</sequence>
<feature type="transmembrane region" description="Helical" evidence="1">
    <location>
        <begin position="186"/>
        <end position="203"/>
    </location>
</feature>
<evidence type="ECO:0000313" key="2">
    <source>
        <dbReference type="EMBL" id="GAP12270.1"/>
    </source>
</evidence>